<dbReference type="Proteomes" id="UP001221217">
    <property type="component" value="Unassembled WGS sequence"/>
</dbReference>
<reference evidence="1 2" key="1">
    <citation type="submission" date="2022-12" db="EMBL/GenBank/DDBJ databases">
        <title>Metagenome assembled genome from gulf of manar.</title>
        <authorList>
            <person name="Kohli P."/>
            <person name="Pk S."/>
            <person name="Venkata Ramana C."/>
            <person name="Sasikala C."/>
        </authorList>
    </citation>
    <scope>NUCLEOTIDE SEQUENCE [LARGE SCALE GENOMIC DNA]</scope>
    <source>
        <strain evidence="1">JB008</strain>
    </source>
</reference>
<dbReference type="AlphaFoldDB" id="A0AAJ1MMR5"/>
<dbReference type="Gene3D" id="2.60.120.10">
    <property type="entry name" value="Jelly Rolls"/>
    <property type="match status" value="1"/>
</dbReference>
<accession>A0AAJ1MMR5</accession>
<organism evidence="1 2">
    <name type="scientific">Candidatus Thalassospirochaeta sargassi</name>
    <dbReference type="NCBI Taxonomy" id="3119039"/>
    <lineage>
        <taxon>Bacteria</taxon>
        <taxon>Pseudomonadati</taxon>
        <taxon>Spirochaetota</taxon>
        <taxon>Spirochaetia</taxon>
        <taxon>Spirochaetales</taxon>
        <taxon>Spirochaetaceae</taxon>
        <taxon>Candidatus Thalassospirochaeta</taxon>
    </lineage>
</organism>
<sequence>MNKDSKLFIVKNIENIAASSEEERLEFEPIEGLQGWYLQTYTAEEAGLDWVVLSCEANADVNPLHSGGDVNWLGWVADGPIEMILGGADEVQTSSRIVQPGDYLTFAPDTFHGWVPGSNPARLVFVKLKG</sequence>
<dbReference type="SUPFAM" id="SSF51182">
    <property type="entry name" value="RmlC-like cupins"/>
    <property type="match status" value="1"/>
</dbReference>
<protein>
    <recommendedName>
        <fullName evidence="3">Cupin domain-containing protein</fullName>
    </recommendedName>
</protein>
<dbReference type="InterPro" id="IPR011051">
    <property type="entry name" value="RmlC_Cupin_sf"/>
</dbReference>
<dbReference type="EMBL" id="JAQQAL010000009">
    <property type="protein sequence ID" value="MDC7225694.1"/>
    <property type="molecule type" value="Genomic_DNA"/>
</dbReference>
<proteinExistence type="predicted"/>
<evidence type="ECO:0008006" key="3">
    <source>
        <dbReference type="Google" id="ProtNLM"/>
    </source>
</evidence>
<comment type="caution">
    <text evidence="1">The sequence shown here is derived from an EMBL/GenBank/DDBJ whole genome shotgun (WGS) entry which is preliminary data.</text>
</comment>
<gene>
    <name evidence="1" type="ORF">PQJ61_02895</name>
</gene>
<dbReference type="InterPro" id="IPR014710">
    <property type="entry name" value="RmlC-like_jellyroll"/>
</dbReference>
<evidence type="ECO:0000313" key="2">
    <source>
        <dbReference type="Proteomes" id="UP001221217"/>
    </source>
</evidence>
<name>A0AAJ1MMR5_9SPIO</name>
<evidence type="ECO:0000313" key="1">
    <source>
        <dbReference type="EMBL" id="MDC7225694.1"/>
    </source>
</evidence>